<dbReference type="SUPFAM" id="SSF46785">
    <property type="entry name" value="Winged helix' DNA-binding domain"/>
    <property type="match status" value="1"/>
</dbReference>
<evidence type="ECO:0000313" key="1">
    <source>
        <dbReference type="EMBL" id="CAK9146486.1"/>
    </source>
</evidence>
<evidence type="ECO:0000313" key="2">
    <source>
        <dbReference type="Proteomes" id="UP001642360"/>
    </source>
</evidence>
<dbReference type="PANTHER" id="PTHR28637:SF13">
    <property type="entry name" value="EXPRESSED PROTEIN"/>
    <property type="match status" value="1"/>
</dbReference>
<comment type="caution">
    <text evidence="1">The sequence shown here is derived from an EMBL/GenBank/DDBJ whole genome shotgun (WGS) entry which is preliminary data.</text>
</comment>
<protein>
    <submittedName>
        <fullName evidence="1">Uncharacterized protein</fullName>
    </submittedName>
</protein>
<dbReference type="AlphaFoldDB" id="A0ABC8RQP8"/>
<sequence length="131" mass="15583">MEHEHQESQHNVFDFKPSDPIPVQEQGILPVTMTPEKTTESLHIKSKKESAQLPEKYMALLELFDRMTCSLRLLSLGKKSHVFDNVCSLVEVLTRRWLWLFRVFFRGRSNLMRCRELLWKKDGRARLLRRS</sequence>
<accession>A0ABC8RQP8</accession>
<dbReference type="Proteomes" id="UP001642360">
    <property type="component" value="Unassembled WGS sequence"/>
</dbReference>
<proteinExistence type="predicted"/>
<gene>
    <name evidence="1" type="ORF">ILEXP_LOCUS14337</name>
</gene>
<dbReference type="PANTHER" id="PTHR28637">
    <property type="entry name" value="DNA REPLICATION FACTOR CDT1"/>
    <property type="match status" value="1"/>
</dbReference>
<keyword evidence="2" id="KW-1185">Reference proteome</keyword>
<name>A0ABC8RQP8_9AQUA</name>
<dbReference type="EMBL" id="CAUOFW020001585">
    <property type="protein sequence ID" value="CAK9146486.1"/>
    <property type="molecule type" value="Genomic_DNA"/>
</dbReference>
<dbReference type="InterPro" id="IPR045173">
    <property type="entry name" value="Cdt1"/>
</dbReference>
<dbReference type="InterPro" id="IPR036390">
    <property type="entry name" value="WH_DNA-bd_sf"/>
</dbReference>
<reference evidence="1 2" key="1">
    <citation type="submission" date="2024-02" db="EMBL/GenBank/DDBJ databases">
        <authorList>
            <person name="Vignale AGUSTIN F."/>
            <person name="Sosa J E."/>
            <person name="Modenutti C."/>
        </authorList>
    </citation>
    <scope>NUCLEOTIDE SEQUENCE [LARGE SCALE GENOMIC DNA]</scope>
</reference>
<organism evidence="1 2">
    <name type="scientific">Ilex paraguariensis</name>
    <name type="common">yerba mate</name>
    <dbReference type="NCBI Taxonomy" id="185542"/>
    <lineage>
        <taxon>Eukaryota</taxon>
        <taxon>Viridiplantae</taxon>
        <taxon>Streptophyta</taxon>
        <taxon>Embryophyta</taxon>
        <taxon>Tracheophyta</taxon>
        <taxon>Spermatophyta</taxon>
        <taxon>Magnoliopsida</taxon>
        <taxon>eudicotyledons</taxon>
        <taxon>Gunneridae</taxon>
        <taxon>Pentapetalae</taxon>
        <taxon>asterids</taxon>
        <taxon>campanulids</taxon>
        <taxon>Aquifoliales</taxon>
        <taxon>Aquifoliaceae</taxon>
        <taxon>Ilex</taxon>
    </lineage>
</organism>